<feature type="region of interest" description="Disordered" evidence="1">
    <location>
        <begin position="1"/>
        <end position="20"/>
    </location>
</feature>
<gene>
    <name evidence="2" type="ORF">JI435_068110</name>
</gene>
<organism evidence="2 3">
    <name type="scientific">Phaeosphaeria nodorum (strain SN15 / ATCC MYA-4574 / FGSC 10173)</name>
    <name type="common">Glume blotch fungus</name>
    <name type="synonym">Parastagonospora nodorum</name>
    <dbReference type="NCBI Taxonomy" id="321614"/>
    <lineage>
        <taxon>Eukaryota</taxon>
        <taxon>Fungi</taxon>
        <taxon>Dikarya</taxon>
        <taxon>Ascomycota</taxon>
        <taxon>Pezizomycotina</taxon>
        <taxon>Dothideomycetes</taxon>
        <taxon>Pleosporomycetidae</taxon>
        <taxon>Pleosporales</taxon>
        <taxon>Pleosporineae</taxon>
        <taxon>Phaeosphaeriaceae</taxon>
        <taxon>Parastagonospora</taxon>
    </lineage>
</organism>
<accession>A0A7U2F6Y8</accession>
<feature type="compositionally biased region" description="Polar residues" evidence="1">
    <location>
        <begin position="1"/>
        <end position="11"/>
    </location>
</feature>
<dbReference type="AlphaFoldDB" id="A0A7U2F6Y8"/>
<dbReference type="VEuPathDB" id="FungiDB:JI435_068110"/>
<sequence length="66" mass="7136">MQHAGVSNANQPRGPRPPKVCPLARKISFDNLKSTSVCHFCHIVSPPLQYPLIDEGTQSGDAPAVR</sequence>
<evidence type="ECO:0000256" key="1">
    <source>
        <dbReference type="SAM" id="MobiDB-lite"/>
    </source>
</evidence>
<protein>
    <submittedName>
        <fullName evidence="2">Uncharacterized protein</fullName>
    </submittedName>
</protein>
<dbReference type="Proteomes" id="UP000663193">
    <property type="component" value="Chromosome 10"/>
</dbReference>
<proteinExistence type="predicted"/>
<evidence type="ECO:0000313" key="2">
    <source>
        <dbReference type="EMBL" id="QRC99879.1"/>
    </source>
</evidence>
<name>A0A7U2F6Y8_PHANO</name>
<dbReference type="EMBL" id="CP069032">
    <property type="protein sequence ID" value="QRC99879.1"/>
    <property type="molecule type" value="Genomic_DNA"/>
</dbReference>
<keyword evidence="3" id="KW-1185">Reference proteome</keyword>
<reference evidence="3" key="1">
    <citation type="journal article" date="2021" name="BMC Genomics">
        <title>Chromosome-level genome assembly and manually-curated proteome of model necrotroph Parastagonospora nodorum Sn15 reveals a genome-wide trove of candidate effector homologs, and redundancy of virulence-related functions within an accessory chromosome.</title>
        <authorList>
            <person name="Bertazzoni S."/>
            <person name="Jones D.A.B."/>
            <person name="Phan H.T."/>
            <person name="Tan K.-C."/>
            <person name="Hane J.K."/>
        </authorList>
    </citation>
    <scope>NUCLEOTIDE SEQUENCE [LARGE SCALE GENOMIC DNA]</scope>
    <source>
        <strain evidence="3">SN15 / ATCC MYA-4574 / FGSC 10173)</strain>
    </source>
</reference>
<evidence type="ECO:0000313" key="3">
    <source>
        <dbReference type="Proteomes" id="UP000663193"/>
    </source>
</evidence>